<comment type="caution">
    <text evidence="1">The sequence shown here is derived from an EMBL/GenBank/DDBJ whole genome shotgun (WGS) entry which is preliminary data.</text>
</comment>
<accession>A0AAN8EJI9</accession>
<proteinExistence type="predicted"/>
<gene>
    <name evidence="1" type="ORF">OHC33_006775</name>
</gene>
<evidence type="ECO:0000313" key="1">
    <source>
        <dbReference type="EMBL" id="KAK5952302.1"/>
    </source>
</evidence>
<dbReference type="AlphaFoldDB" id="A0AAN8EJI9"/>
<protein>
    <submittedName>
        <fullName evidence="1">Uncharacterized protein</fullName>
    </submittedName>
</protein>
<organism evidence="1 2">
    <name type="scientific">Knufia fluminis</name>
    <dbReference type="NCBI Taxonomy" id="191047"/>
    <lineage>
        <taxon>Eukaryota</taxon>
        <taxon>Fungi</taxon>
        <taxon>Dikarya</taxon>
        <taxon>Ascomycota</taxon>
        <taxon>Pezizomycotina</taxon>
        <taxon>Eurotiomycetes</taxon>
        <taxon>Chaetothyriomycetidae</taxon>
        <taxon>Chaetothyriales</taxon>
        <taxon>Trichomeriaceae</taxon>
        <taxon>Knufia</taxon>
    </lineage>
</organism>
<dbReference type="EMBL" id="JAKLMC020000016">
    <property type="protein sequence ID" value="KAK5952302.1"/>
    <property type="molecule type" value="Genomic_DNA"/>
</dbReference>
<keyword evidence="2" id="KW-1185">Reference proteome</keyword>
<name>A0AAN8EJI9_9EURO</name>
<evidence type="ECO:0000313" key="2">
    <source>
        <dbReference type="Proteomes" id="UP001316803"/>
    </source>
</evidence>
<dbReference type="Proteomes" id="UP001316803">
    <property type="component" value="Unassembled WGS sequence"/>
</dbReference>
<reference evidence="1 2" key="1">
    <citation type="submission" date="2022-12" db="EMBL/GenBank/DDBJ databases">
        <title>Genomic features and morphological characterization of a novel Knufia sp. strain isolated from spacecraft assembly facility.</title>
        <authorList>
            <person name="Teixeira M."/>
            <person name="Chander A.M."/>
            <person name="Stajich J.E."/>
            <person name="Venkateswaran K."/>
        </authorList>
    </citation>
    <scope>NUCLEOTIDE SEQUENCE [LARGE SCALE GENOMIC DNA]</scope>
    <source>
        <strain evidence="1 2">FJI-L2-BK-P2</strain>
    </source>
</reference>
<sequence>MLDISTRIIASQPTCPLLQLPAEIRIQILGYLLLANEPSSIHPSAAQDTTTPTSSCLPTCPHQTASPTVIDTTILRTCQQLYAEGTTLITEKIVLTVHVGPTAATFLDHTLTENATLNMDELLAIHRVESSPIKRKHLVISPALYETCCALLPKIRRMFNASQLTICLPTARANSENLAHFFTTFRCESVSFTGISDTICGGVTEYILGGDEVVNMPAWYAEAIRRFDIARAEMYGHVNEASGRRLMNLVTALNLMGTATYAFDWEGFVAARRDFWRNL</sequence>